<dbReference type="GO" id="GO:0016747">
    <property type="term" value="F:acyltransferase activity, transferring groups other than amino-acyl groups"/>
    <property type="evidence" value="ECO:0007669"/>
    <property type="project" value="InterPro"/>
</dbReference>
<accession>A0A6M5Z3Q3</accession>
<dbReference type="Gene3D" id="3.40.630.30">
    <property type="match status" value="1"/>
</dbReference>
<dbReference type="CDD" id="cd04301">
    <property type="entry name" value="NAT_SF"/>
    <property type="match status" value="1"/>
</dbReference>
<evidence type="ECO:0000259" key="1">
    <source>
        <dbReference type="PROSITE" id="PS51186"/>
    </source>
</evidence>
<dbReference type="PANTHER" id="PTHR42791">
    <property type="entry name" value="GNAT FAMILY ACETYLTRANSFERASE"/>
    <property type="match status" value="1"/>
</dbReference>
<dbReference type="InterPro" id="IPR052523">
    <property type="entry name" value="Trichothecene_AcTrans"/>
</dbReference>
<dbReference type="Pfam" id="PF00583">
    <property type="entry name" value="Acetyltransf_1"/>
    <property type="match status" value="1"/>
</dbReference>
<gene>
    <name evidence="2" type="ORF">FTUN_8537</name>
</gene>
<dbReference type="RefSeq" id="WP_171475553.1">
    <property type="nucleotide sequence ID" value="NZ_CP053452.2"/>
</dbReference>
<evidence type="ECO:0000313" key="3">
    <source>
        <dbReference type="Proteomes" id="UP000503447"/>
    </source>
</evidence>
<dbReference type="PANTHER" id="PTHR42791:SF1">
    <property type="entry name" value="N-ACETYLTRANSFERASE DOMAIN-CONTAINING PROTEIN"/>
    <property type="match status" value="1"/>
</dbReference>
<name>A0A6M5Z3Q3_9BACT</name>
<reference evidence="3" key="1">
    <citation type="submission" date="2020-05" db="EMBL/GenBank/DDBJ databases">
        <title>Frigoriglobus tundricola gen. nov., sp. nov., a psychrotolerant cellulolytic planctomycete of the family Gemmataceae with two divergent copies of 16S rRNA gene.</title>
        <authorList>
            <person name="Kulichevskaya I.S."/>
            <person name="Ivanova A.A."/>
            <person name="Naumoff D.G."/>
            <person name="Beletsky A.V."/>
            <person name="Rijpstra W.I.C."/>
            <person name="Sinninghe Damste J.S."/>
            <person name="Mardanov A.V."/>
            <person name="Ravin N.V."/>
            <person name="Dedysh S.N."/>
        </authorList>
    </citation>
    <scope>NUCLEOTIDE SEQUENCE [LARGE SCALE GENOMIC DNA]</scope>
    <source>
        <strain evidence="3">PL17</strain>
    </source>
</reference>
<dbReference type="EMBL" id="CP053452">
    <property type="protein sequence ID" value="QJX00899.1"/>
    <property type="molecule type" value="Genomic_DNA"/>
</dbReference>
<protein>
    <recommendedName>
        <fullName evidence="1">N-acetyltransferase domain-containing protein</fullName>
    </recommendedName>
</protein>
<dbReference type="InterPro" id="IPR000182">
    <property type="entry name" value="GNAT_dom"/>
</dbReference>
<dbReference type="InterPro" id="IPR016181">
    <property type="entry name" value="Acyl_CoA_acyltransferase"/>
</dbReference>
<dbReference type="PROSITE" id="PS51186">
    <property type="entry name" value="GNAT"/>
    <property type="match status" value="1"/>
</dbReference>
<dbReference type="KEGG" id="ftj:FTUN_8537"/>
<proteinExistence type="predicted"/>
<dbReference type="AlphaFoldDB" id="A0A6M5Z3Q3"/>
<feature type="domain" description="N-acetyltransferase" evidence="1">
    <location>
        <begin position="118"/>
        <end position="202"/>
    </location>
</feature>
<keyword evidence="3" id="KW-1185">Reference proteome</keyword>
<sequence>MVPIDRLARSDQPAAVATLAAAFAQYPLLAALCPDAARRPRLVEVFSRYLFRMSVRCGGAYATPDRSAVACGWPPGREWPSRWTSLRHGGVSVLWQLGRRAARWMSQLEHEFDVARVAHVPGPHWYVPMLGVRPEARGKGLSRAALRPVFEAADGAGVPIYLETMTEANVAIYQKLGFELRGYRELTGGLPNWEFVREPRRDQSPRSCTASV</sequence>
<dbReference type="Proteomes" id="UP000503447">
    <property type="component" value="Chromosome"/>
</dbReference>
<organism evidence="2 3">
    <name type="scientific">Frigoriglobus tundricola</name>
    <dbReference type="NCBI Taxonomy" id="2774151"/>
    <lineage>
        <taxon>Bacteria</taxon>
        <taxon>Pseudomonadati</taxon>
        <taxon>Planctomycetota</taxon>
        <taxon>Planctomycetia</taxon>
        <taxon>Gemmatales</taxon>
        <taxon>Gemmataceae</taxon>
        <taxon>Frigoriglobus</taxon>
    </lineage>
</organism>
<evidence type="ECO:0000313" key="2">
    <source>
        <dbReference type="EMBL" id="QJX00899.1"/>
    </source>
</evidence>
<dbReference type="SUPFAM" id="SSF55729">
    <property type="entry name" value="Acyl-CoA N-acyltransferases (Nat)"/>
    <property type="match status" value="1"/>
</dbReference>